<dbReference type="HOGENOM" id="CLU_2074056_0_0_1"/>
<accession>A0A0C3ERC3</accession>
<dbReference type="Proteomes" id="UP000054166">
    <property type="component" value="Unassembled WGS sequence"/>
</dbReference>
<proteinExistence type="predicted"/>
<gene>
    <name evidence="1" type="ORF">PILCRDRAFT_688370</name>
</gene>
<reference evidence="1 2" key="1">
    <citation type="submission" date="2014-04" db="EMBL/GenBank/DDBJ databases">
        <authorList>
            <consortium name="DOE Joint Genome Institute"/>
            <person name="Kuo A."/>
            <person name="Tarkka M."/>
            <person name="Buscot F."/>
            <person name="Kohler A."/>
            <person name="Nagy L.G."/>
            <person name="Floudas D."/>
            <person name="Copeland A."/>
            <person name="Barry K.W."/>
            <person name="Cichocki N."/>
            <person name="Veneault-Fourrey C."/>
            <person name="LaButti K."/>
            <person name="Lindquist E.A."/>
            <person name="Lipzen A."/>
            <person name="Lundell T."/>
            <person name="Morin E."/>
            <person name="Murat C."/>
            <person name="Sun H."/>
            <person name="Tunlid A."/>
            <person name="Henrissat B."/>
            <person name="Grigoriev I.V."/>
            <person name="Hibbett D.S."/>
            <person name="Martin F."/>
            <person name="Nordberg H.P."/>
            <person name="Cantor M.N."/>
            <person name="Hua S.X."/>
        </authorList>
    </citation>
    <scope>NUCLEOTIDE SEQUENCE [LARGE SCALE GENOMIC DNA]</scope>
    <source>
        <strain evidence="1 2">F 1598</strain>
    </source>
</reference>
<keyword evidence="2" id="KW-1185">Reference proteome</keyword>
<organism evidence="1 2">
    <name type="scientific">Piloderma croceum (strain F 1598)</name>
    <dbReference type="NCBI Taxonomy" id="765440"/>
    <lineage>
        <taxon>Eukaryota</taxon>
        <taxon>Fungi</taxon>
        <taxon>Dikarya</taxon>
        <taxon>Basidiomycota</taxon>
        <taxon>Agaricomycotina</taxon>
        <taxon>Agaricomycetes</taxon>
        <taxon>Agaricomycetidae</taxon>
        <taxon>Atheliales</taxon>
        <taxon>Atheliaceae</taxon>
        <taxon>Piloderma</taxon>
    </lineage>
</organism>
<name>A0A0C3ERC3_PILCF</name>
<dbReference type="InParanoid" id="A0A0C3ERC3"/>
<evidence type="ECO:0000313" key="1">
    <source>
        <dbReference type="EMBL" id="KIM75100.1"/>
    </source>
</evidence>
<sequence>MSWSLLSRTAEKISAQTLSSRIYVLYQSNPWKKLDMTWTIINIRLDHPLFRLSGISCSCRWMLGCHLLTGSRNTALLCILTLLDNRLLSSMTTRLSPISSKGGRIYIRIDRTTLLSLS</sequence>
<dbReference type="AlphaFoldDB" id="A0A0C3ERC3"/>
<dbReference type="EMBL" id="KN833051">
    <property type="protein sequence ID" value="KIM75100.1"/>
    <property type="molecule type" value="Genomic_DNA"/>
</dbReference>
<evidence type="ECO:0000313" key="2">
    <source>
        <dbReference type="Proteomes" id="UP000054166"/>
    </source>
</evidence>
<protein>
    <submittedName>
        <fullName evidence="1">Uncharacterized protein</fullName>
    </submittedName>
</protein>
<reference evidence="2" key="2">
    <citation type="submission" date="2015-01" db="EMBL/GenBank/DDBJ databases">
        <title>Evolutionary Origins and Diversification of the Mycorrhizal Mutualists.</title>
        <authorList>
            <consortium name="DOE Joint Genome Institute"/>
            <consortium name="Mycorrhizal Genomics Consortium"/>
            <person name="Kohler A."/>
            <person name="Kuo A."/>
            <person name="Nagy L.G."/>
            <person name="Floudas D."/>
            <person name="Copeland A."/>
            <person name="Barry K.W."/>
            <person name="Cichocki N."/>
            <person name="Veneault-Fourrey C."/>
            <person name="LaButti K."/>
            <person name="Lindquist E.A."/>
            <person name="Lipzen A."/>
            <person name="Lundell T."/>
            <person name="Morin E."/>
            <person name="Murat C."/>
            <person name="Riley R."/>
            <person name="Ohm R."/>
            <person name="Sun H."/>
            <person name="Tunlid A."/>
            <person name="Henrissat B."/>
            <person name="Grigoriev I.V."/>
            <person name="Hibbett D.S."/>
            <person name="Martin F."/>
        </authorList>
    </citation>
    <scope>NUCLEOTIDE SEQUENCE [LARGE SCALE GENOMIC DNA]</scope>
    <source>
        <strain evidence="2">F 1598</strain>
    </source>
</reference>